<dbReference type="PANTHER" id="PTHR42902">
    <property type="entry name" value="MALATE SYNTHASE"/>
    <property type="match status" value="1"/>
</dbReference>
<name>A0ABZ2V793_9RHOB</name>
<dbReference type="InterPro" id="IPR006252">
    <property type="entry name" value="Malate_synthA"/>
</dbReference>
<evidence type="ECO:0000256" key="4">
    <source>
        <dbReference type="ARBA" id="ARBA00022532"/>
    </source>
</evidence>
<keyword evidence="4 7" id="KW-0816">Tricarboxylic acid cycle</keyword>
<keyword evidence="11" id="KW-0012">Acyltransferase</keyword>
<reference evidence="12" key="1">
    <citation type="submission" date="2024-04" db="EMBL/GenBank/DDBJ databases">
        <title>Phylogenomic analyses of a clade within the roseobacter group suggest taxonomic reassignments of species of the genera Aestuariivita, Citreicella, Loktanella, Nautella, Pelagibaca, Ruegeria, Thalassobius, Thiobacimonas and Tropicibacter, and the proposal o.</title>
        <authorList>
            <person name="Jeon C.O."/>
        </authorList>
    </citation>
    <scope>NUCLEOTIDE SEQUENCE [LARGE SCALE GENOMIC DNA]</scope>
    <source>
        <strain evidence="12">BS5-3</strain>
    </source>
</reference>
<comment type="catalytic activity">
    <reaction evidence="6 7">
        <text>glyoxylate + acetyl-CoA + H2O = (S)-malate + CoA + H(+)</text>
        <dbReference type="Rhea" id="RHEA:18181"/>
        <dbReference type="ChEBI" id="CHEBI:15377"/>
        <dbReference type="ChEBI" id="CHEBI:15378"/>
        <dbReference type="ChEBI" id="CHEBI:15589"/>
        <dbReference type="ChEBI" id="CHEBI:36655"/>
        <dbReference type="ChEBI" id="CHEBI:57287"/>
        <dbReference type="ChEBI" id="CHEBI:57288"/>
        <dbReference type="EC" id="2.3.3.9"/>
    </reaction>
</comment>
<keyword evidence="12" id="KW-1185">Reference proteome</keyword>
<dbReference type="Pfam" id="PF01274">
    <property type="entry name" value="MS_TIM-barrel"/>
    <property type="match status" value="1"/>
</dbReference>
<dbReference type="Gene3D" id="3.20.20.360">
    <property type="entry name" value="Malate synthase, domain 3"/>
    <property type="match status" value="1"/>
</dbReference>
<dbReference type="RefSeq" id="WP_341368467.1">
    <property type="nucleotide sequence ID" value="NZ_CP150951.2"/>
</dbReference>
<dbReference type="InterPro" id="IPR044856">
    <property type="entry name" value="Malate_synth_C_sf"/>
</dbReference>
<dbReference type="Pfam" id="PF20659">
    <property type="entry name" value="MS_C"/>
    <property type="match status" value="1"/>
</dbReference>
<feature type="domain" description="Malate synthase TIM barrel" evidence="8">
    <location>
        <begin position="164"/>
        <end position="408"/>
    </location>
</feature>
<evidence type="ECO:0000256" key="7">
    <source>
        <dbReference type="RuleBase" id="RU000555"/>
    </source>
</evidence>
<dbReference type="Pfam" id="PF20656">
    <property type="entry name" value="MS_N"/>
    <property type="match status" value="1"/>
</dbReference>
<keyword evidence="5 7" id="KW-0808">Transferase</keyword>
<evidence type="ECO:0000259" key="9">
    <source>
        <dbReference type="Pfam" id="PF20656"/>
    </source>
</evidence>
<evidence type="ECO:0000313" key="12">
    <source>
        <dbReference type="Proteomes" id="UP001440612"/>
    </source>
</evidence>
<evidence type="ECO:0000259" key="8">
    <source>
        <dbReference type="Pfam" id="PF01274"/>
    </source>
</evidence>
<dbReference type="PIRSF" id="PIRSF001363">
    <property type="entry name" value="Malate_synth"/>
    <property type="match status" value="1"/>
</dbReference>
<evidence type="ECO:0000256" key="5">
    <source>
        <dbReference type="ARBA" id="ARBA00022679"/>
    </source>
</evidence>
<comment type="similarity">
    <text evidence="1 7">Belongs to the malate synthase family.</text>
</comment>
<feature type="domain" description="Malate synthase C-terminal" evidence="10">
    <location>
        <begin position="413"/>
        <end position="536"/>
    </location>
</feature>
<keyword evidence="3 7" id="KW-0329">Glyoxylate bypass</keyword>
<protein>
    <recommendedName>
        <fullName evidence="2 7">Malate synthase</fullName>
        <ecNumber evidence="2 7">2.3.3.9</ecNumber>
    </recommendedName>
</protein>
<sequence>MPLDLSQSTKAQPMVLRDVTGADRVLTAEALAFLCDMHDAFSQQLQERLTARSTRQKAFDAGQLPGYLSETKDIRDGVWTAAPAPANLQDRRVEITGPVDRKMMINALNSGAKAFMADFEDASAPRFAAMIAGQVNLQDFRDETLTYDDPTTGTHYATSDDPAVLIVRPRGFHLEEANVLIGGRSASAALFDFALHMFHNGKALHDTGRGPYFYLPKLENHQEARLWAAILAWTEDKLDLPSGCIKVTALIETLPAAFEMDEIIWELRQNIVGLNCGRWDYIFSYLKTMRAHPFAMLPDRDVVTMDTAFLASYAARLIKVCHRRGIHAMGGMAAQIPIKDDPDAMAVALDRVRADKLREVEIGHDGTWVAHPALVSVAMSVFDQHMPQSNQIKAPRQYYAIEETKLLAPHNGKITLQGVQSNLHIAVEYLSHWLCGRGAVPINGLMEDAATAEICRMQLWQWLHHSAQIEIEEGRTRVLDPTWFSELVQAEVARILAVDGPAGFHRGHYASAIRIVSDAVMADTPPDFITLPAYDVLNVLD</sequence>
<dbReference type="GO" id="GO:0004474">
    <property type="term" value="F:malate synthase activity"/>
    <property type="evidence" value="ECO:0007669"/>
    <property type="project" value="UniProtKB-EC"/>
</dbReference>
<proteinExistence type="inferred from homology"/>
<comment type="pathway">
    <text evidence="7">Carbohydrate metabolism; glyoxylate cycle; (S)-malate from isocitrate: step 2/2.</text>
</comment>
<evidence type="ECO:0000256" key="6">
    <source>
        <dbReference type="ARBA" id="ARBA00047918"/>
    </source>
</evidence>
<evidence type="ECO:0000259" key="10">
    <source>
        <dbReference type="Pfam" id="PF20659"/>
    </source>
</evidence>
<evidence type="ECO:0000256" key="2">
    <source>
        <dbReference type="ARBA" id="ARBA00012636"/>
    </source>
</evidence>
<dbReference type="InterPro" id="IPR019830">
    <property type="entry name" value="Malate_synthase_CS"/>
</dbReference>
<evidence type="ECO:0000256" key="3">
    <source>
        <dbReference type="ARBA" id="ARBA00022435"/>
    </source>
</evidence>
<dbReference type="PANTHER" id="PTHR42902:SF1">
    <property type="entry name" value="MALATE SYNTHASE 1-RELATED"/>
    <property type="match status" value="1"/>
</dbReference>
<dbReference type="InterPro" id="IPR048355">
    <property type="entry name" value="MS_C"/>
</dbReference>
<dbReference type="EC" id="2.3.3.9" evidence="2 7"/>
<dbReference type="InterPro" id="IPR001465">
    <property type="entry name" value="Malate_synthase_TIM"/>
</dbReference>
<dbReference type="InterPro" id="IPR048356">
    <property type="entry name" value="MS_N"/>
</dbReference>
<gene>
    <name evidence="11" type="primary">aceB</name>
    <name evidence="11" type="ORF">AABB29_06945</name>
</gene>
<dbReference type="InterPro" id="IPR011076">
    <property type="entry name" value="Malate_synth_sf"/>
</dbReference>
<feature type="domain" description="Malate synthase N-terminal" evidence="9">
    <location>
        <begin position="18"/>
        <end position="72"/>
    </location>
</feature>
<evidence type="ECO:0000313" key="11">
    <source>
        <dbReference type="EMBL" id="WZC50365.1"/>
    </source>
</evidence>
<dbReference type="PROSITE" id="PS00510">
    <property type="entry name" value="MALATE_SYNTHASE"/>
    <property type="match status" value="1"/>
</dbReference>
<dbReference type="CDD" id="cd00727">
    <property type="entry name" value="malate_synt_A"/>
    <property type="match status" value="1"/>
</dbReference>
<dbReference type="EMBL" id="CP150951">
    <property type="protein sequence ID" value="WZC50365.1"/>
    <property type="molecule type" value="Genomic_DNA"/>
</dbReference>
<evidence type="ECO:0000256" key="1">
    <source>
        <dbReference type="ARBA" id="ARBA00006394"/>
    </source>
</evidence>
<accession>A0ABZ2V793</accession>
<dbReference type="Proteomes" id="UP001440612">
    <property type="component" value="Chromosome"/>
</dbReference>
<organism evidence="11 12">
    <name type="scientific">Yoonia phaeophyticola</name>
    <dbReference type="NCBI Taxonomy" id="3137369"/>
    <lineage>
        <taxon>Bacteria</taxon>
        <taxon>Pseudomonadati</taxon>
        <taxon>Pseudomonadota</taxon>
        <taxon>Alphaproteobacteria</taxon>
        <taxon>Rhodobacterales</taxon>
        <taxon>Paracoccaceae</taxon>
        <taxon>Yoonia</taxon>
    </lineage>
</organism>
<dbReference type="Gene3D" id="1.20.1220.12">
    <property type="entry name" value="Malate synthase, domain III"/>
    <property type="match status" value="1"/>
</dbReference>
<dbReference type="SUPFAM" id="SSF51645">
    <property type="entry name" value="Malate synthase G"/>
    <property type="match status" value="1"/>
</dbReference>
<dbReference type="InterPro" id="IPR046363">
    <property type="entry name" value="MS_N_TIM-barrel_dom"/>
</dbReference>